<keyword evidence="2" id="KW-1185">Reference proteome</keyword>
<protein>
    <submittedName>
        <fullName evidence="1">Uncharacterized protein</fullName>
    </submittedName>
</protein>
<dbReference type="EMBL" id="JAPDRP010000012">
    <property type="protein sequence ID" value="KAJ9643010.1"/>
    <property type="molecule type" value="Genomic_DNA"/>
</dbReference>
<dbReference type="Proteomes" id="UP001172680">
    <property type="component" value="Unassembled WGS sequence"/>
</dbReference>
<evidence type="ECO:0000313" key="1">
    <source>
        <dbReference type="EMBL" id="KAJ9643010.1"/>
    </source>
</evidence>
<comment type="caution">
    <text evidence="1">The sequence shown here is derived from an EMBL/GenBank/DDBJ whole genome shotgun (WGS) entry which is preliminary data.</text>
</comment>
<proteinExistence type="predicted"/>
<accession>A0ACC2Z6V0</accession>
<reference evidence="1" key="1">
    <citation type="submission" date="2022-10" db="EMBL/GenBank/DDBJ databases">
        <title>Culturing micro-colonial fungi from biological soil crusts in the Mojave desert and describing Neophaeococcomyces mojavensis, and introducing the new genera and species Taxawa tesnikishii.</title>
        <authorList>
            <person name="Kurbessoian T."/>
            <person name="Stajich J.E."/>
        </authorList>
    </citation>
    <scope>NUCLEOTIDE SEQUENCE</scope>
    <source>
        <strain evidence="1">JES_115</strain>
    </source>
</reference>
<gene>
    <name evidence="1" type="ORF">H2199_004532</name>
</gene>
<sequence>MIIPNHQNVAVTAIASAHLPGLGDSEGWSSLIGIVTAIIGNVLISFALNTQRYAHIKLSEERDARRRQRRAGRSRSVGSASYGMQQDQIAEERAKRNLGAKYDAQGVHMMHNEDATETDVLIPKLSSGCSSDSEDTTAQKEQSGPEGRKQSYLKSPYWWIGIVLMTVGEAGNFLAYGFAPASIVSPLGVVALISNCMIAPFMLGERFRKRDLLGVAIAVAGAVTVVLSAKDSNPKLGPDEIWRLIATWEFETYLGITIVCIVGLMVVSKRYGEKSIFIDLGLVGLFGAYTALSTKGVASLLTYTIWRVLTFPVTYLLLAVLIGTAVMQIKYVNRALQRFDATQVIPTQFVLFTLSVILGSAVLYRDFERTTAADAGKFIGGCALTFLGVWFITTARPRHEDENDRAPEDGDAIDLVDDEYEDVTPLTPAAADTRGAAAVAPGSASVLRARNSIAGMLPGPLMSPLSASLSAVVADSLRRGVGGGGARRRRRLSEVGRGMSSADEGMEGWARRGVRSDANVLAGDGGEGGLDGELTSDGGDAAATATGSRGGV</sequence>
<organism evidence="1 2">
    <name type="scientific">Coniosporium tulheliwenetii</name>
    <dbReference type="NCBI Taxonomy" id="3383036"/>
    <lineage>
        <taxon>Eukaryota</taxon>
        <taxon>Fungi</taxon>
        <taxon>Dikarya</taxon>
        <taxon>Ascomycota</taxon>
        <taxon>Pezizomycotina</taxon>
        <taxon>Dothideomycetes</taxon>
        <taxon>Dothideomycetes incertae sedis</taxon>
        <taxon>Coniosporium</taxon>
    </lineage>
</organism>
<name>A0ACC2Z6V0_9PEZI</name>
<evidence type="ECO:0000313" key="2">
    <source>
        <dbReference type="Proteomes" id="UP001172680"/>
    </source>
</evidence>